<organism evidence="1">
    <name type="scientific">Arundo donax</name>
    <name type="common">Giant reed</name>
    <name type="synonym">Donax arundinaceus</name>
    <dbReference type="NCBI Taxonomy" id="35708"/>
    <lineage>
        <taxon>Eukaryota</taxon>
        <taxon>Viridiplantae</taxon>
        <taxon>Streptophyta</taxon>
        <taxon>Embryophyta</taxon>
        <taxon>Tracheophyta</taxon>
        <taxon>Spermatophyta</taxon>
        <taxon>Magnoliopsida</taxon>
        <taxon>Liliopsida</taxon>
        <taxon>Poales</taxon>
        <taxon>Poaceae</taxon>
        <taxon>PACMAD clade</taxon>
        <taxon>Arundinoideae</taxon>
        <taxon>Arundineae</taxon>
        <taxon>Arundo</taxon>
    </lineage>
</organism>
<name>A0A0A9E1P4_ARUDO</name>
<reference evidence="1" key="2">
    <citation type="journal article" date="2015" name="Data Brief">
        <title>Shoot transcriptome of the giant reed, Arundo donax.</title>
        <authorList>
            <person name="Barrero R.A."/>
            <person name="Guerrero F.D."/>
            <person name="Moolhuijzen P."/>
            <person name="Goolsby J.A."/>
            <person name="Tidwell J."/>
            <person name="Bellgard S.E."/>
            <person name="Bellgard M.I."/>
        </authorList>
    </citation>
    <scope>NUCLEOTIDE SEQUENCE</scope>
    <source>
        <tissue evidence="1">Shoot tissue taken approximately 20 cm above the soil surface</tissue>
    </source>
</reference>
<accession>A0A0A9E1P4</accession>
<dbReference type="AlphaFoldDB" id="A0A0A9E1P4"/>
<dbReference type="EMBL" id="GBRH01206060">
    <property type="protein sequence ID" value="JAD91835.1"/>
    <property type="molecule type" value="Transcribed_RNA"/>
</dbReference>
<proteinExistence type="predicted"/>
<reference evidence="1" key="1">
    <citation type="submission" date="2014-09" db="EMBL/GenBank/DDBJ databases">
        <authorList>
            <person name="Magalhaes I.L.F."/>
            <person name="Oliveira U."/>
            <person name="Santos F.R."/>
            <person name="Vidigal T.H.D.A."/>
            <person name="Brescovit A.D."/>
            <person name="Santos A.J."/>
        </authorList>
    </citation>
    <scope>NUCLEOTIDE SEQUENCE</scope>
    <source>
        <tissue evidence="1">Shoot tissue taken approximately 20 cm above the soil surface</tissue>
    </source>
</reference>
<sequence>MKGIHKEPYITNSKWQSFICEKQFNLADLYIVEVDQFLRSSLFHFIRLCNFLLLTSRANRTC</sequence>
<evidence type="ECO:0000313" key="1">
    <source>
        <dbReference type="EMBL" id="JAD91835.1"/>
    </source>
</evidence>
<protein>
    <submittedName>
        <fullName evidence="1">Apt1</fullName>
    </submittedName>
</protein>